<protein>
    <submittedName>
        <fullName evidence="5">Transglycosylase-like protein with SLT domain</fullName>
    </submittedName>
</protein>
<dbReference type="PANTHER" id="PTHR37423">
    <property type="entry name" value="SOLUBLE LYTIC MUREIN TRANSGLYCOSYLASE-RELATED"/>
    <property type="match status" value="1"/>
</dbReference>
<dbReference type="PROSITE" id="PS00922">
    <property type="entry name" value="TRANSGLYCOSYLASE"/>
    <property type="match status" value="1"/>
</dbReference>
<evidence type="ECO:0000256" key="2">
    <source>
        <dbReference type="ARBA" id="ARBA00009387"/>
    </source>
</evidence>
<name>A0A327YLR6_9RHOB</name>
<dbReference type="InterPro" id="IPR000189">
    <property type="entry name" value="Transglyc_AS"/>
</dbReference>
<feature type="signal peptide" evidence="3">
    <location>
        <begin position="1"/>
        <end position="25"/>
    </location>
</feature>
<feature type="chain" id="PRO_5016423157" evidence="3">
    <location>
        <begin position="26"/>
        <end position="286"/>
    </location>
</feature>
<comment type="caution">
    <text evidence="5">The sequence shown here is derived from an EMBL/GenBank/DDBJ whole genome shotgun (WGS) entry which is preliminary data.</text>
</comment>
<dbReference type="AlphaFoldDB" id="A0A327YLR6"/>
<dbReference type="GO" id="GO:0016020">
    <property type="term" value="C:membrane"/>
    <property type="evidence" value="ECO:0007669"/>
    <property type="project" value="InterPro"/>
</dbReference>
<dbReference type="InterPro" id="IPR008258">
    <property type="entry name" value="Transglycosylase_SLT_dom_1"/>
</dbReference>
<dbReference type="OrthoDB" id="9815002at2"/>
<keyword evidence="3" id="KW-0732">Signal</keyword>
<sequence>MYRAAGWAALAAFCGAMACAGAGWAESPPAFPEFSAKRVKVPKPGTKKRITVQIEPQAIVPAVAAPPVPGAAPTGRPAGPGNYDWFWDVVSPSLRESGPGRLEPALAGLSKPPVGKGVAAPRLQALQGMAAAHGIELLKATVGTQVSPALALAVMAVESGGQADAKSGAGAQGLMQLMPATAERFGVTDAFDPADNIRGAVRFLDFLMETFDGDPILVLAGYNAGENSIPKFDGVPPYAETRDYVPKVLAAFSVARALCLTPPMLVSDGCVFQVASLNQGARGTTN</sequence>
<gene>
    <name evidence="5" type="ORF">ATI53_100346</name>
</gene>
<accession>A0A327YLR6</accession>
<comment type="similarity">
    <text evidence="2">Belongs to the virb1 family.</text>
</comment>
<proteinExistence type="inferred from homology"/>
<dbReference type="SUPFAM" id="SSF53955">
    <property type="entry name" value="Lysozyme-like"/>
    <property type="match status" value="1"/>
</dbReference>
<feature type="domain" description="Transglycosylase SLT" evidence="4">
    <location>
        <begin position="139"/>
        <end position="229"/>
    </location>
</feature>
<dbReference type="PANTHER" id="PTHR37423:SF2">
    <property type="entry name" value="MEMBRANE-BOUND LYTIC MUREIN TRANSGLYCOSYLASE C"/>
    <property type="match status" value="1"/>
</dbReference>
<dbReference type="EMBL" id="QLMG01000003">
    <property type="protein sequence ID" value="RAK21890.1"/>
    <property type="molecule type" value="Genomic_DNA"/>
</dbReference>
<dbReference type="PROSITE" id="PS51257">
    <property type="entry name" value="PROKAR_LIPOPROTEIN"/>
    <property type="match status" value="1"/>
</dbReference>
<dbReference type="GO" id="GO:0000270">
    <property type="term" value="P:peptidoglycan metabolic process"/>
    <property type="evidence" value="ECO:0007669"/>
    <property type="project" value="InterPro"/>
</dbReference>
<dbReference type="GO" id="GO:0008933">
    <property type="term" value="F:peptidoglycan lytic transglycosylase activity"/>
    <property type="evidence" value="ECO:0007669"/>
    <property type="project" value="InterPro"/>
</dbReference>
<dbReference type="InterPro" id="IPR023346">
    <property type="entry name" value="Lysozyme-like_dom_sf"/>
</dbReference>
<evidence type="ECO:0000313" key="5">
    <source>
        <dbReference type="EMBL" id="RAK21890.1"/>
    </source>
</evidence>
<evidence type="ECO:0000313" key="6">
    <source>
        <dbReference type="Proteomes" id="UP000249165"/>
    </source>
</evidence>
<dbReference type="Proteomes" id="UP000249165">
    <property type="component" value="Unassembled WGS sequence"/>
</dbReference>
<reference evidence="5 6" key="1">
    <citation type="submission" date="2018-06" db="EMBL/GenBank/DDBJ databases">
        <title>Genomic Encyclopedia of Archaeal and Bacterial Type Strains, Phase II (KMG-II): from individual species to whole genera.</title>
        <authorList>
            <person name="Goeker M."/>
        </authorList>
    </citation>
    <scope>NUCLEOTIDE SEQUENCE [LARGE SCALE GENOMIC DNA]</scope>
    <source>
        <strain evidence="5 6">DSM 22011</strain>
    </source>
</reference>
<evidence type="ECO:0000259" key="4">
    <source>
        <dbReference type="Pfam" id="PF01464"/>
    </source>
</evidence>
<dbReference type="Pfam" id="PF01464">
    <property type="entry name" value="SLT"/>
    <property type="match status" value="1"/>
</dbReference>
<comment type="similarity">
    <text evidence="1">Belongs to the transglycosylase Slt family.</text>
</comment>
<organism evidence="5 6">
    <name type="scientific">Salipiger aestuarii</name>
    <dbReference type="NCBI Taxonomy" id="568098"/>
    <lineage>
        <taxon>Bacteria</taxon>
        <taxon>Pseudomonadati</taxon>
        <taxon>Pseudomonadota</taxon>
        <taxon>Alphaproteobacteria</taxon>
        <taxon>Rhodobacterales</taxon>
        <taxon>Roseobacteraceae</taxon>
        <taxon>Salipiger</taxon>
    </lineage>
</organism>
<dbReference type="RefSeq" id="WP_111549681.1">
    <property type="nucleotide sequence ID" value="NZ_LIQE01000002.1"/>
</dbReference>
<evidence type="ECO:0000256" key="3">
    <source>
        <dbReference type="SAM" id="SignalP"/>
    </source>
</evidence>
<dbReference type="Gene3D" id="1.10.530.10">
    <property type="match status" value="1"/>
</dbReference>
<keyword evidence="6" id="KW-1185">Reference proteome</keyword>
<dbReference type="CDD" id="cd00254">
    <property type="entry name" value="LT-like"/>
    <property type="match status" value="1"/>
</dbReference>
<evidence type="ECO:0000256" key="1">
    <source>
        <dbReference type="ARBA" id="ARBA00007734"/>
    </source>
</evidence>